<dbReference type="Proteomes" id="UP000609064">
    <property type="component" value="Unassembled WGS sequence"/>
</dbReference>
<dbReference type="Gene3D" id="1.20.1260.10">
    <property type="match status" value="1"/>
</dbReference>
<comment type="caution">
    <text evidence="1">The sequence shown here is derived from an EMBL/GenBank/DDBJ whole genome shotgun (WGS) entry which is preliminary data.</text>
</comment>
<protein>
    <recommendedName>
        <fullName evidence="3">DUF2383 domain-containing protein</fullName>
    </recommendedName>
</protein>
<organism evidence="1 2">
    <name type="scientific">Emticicia aquatilis</name>
    <dbReference type="NCBI Taxonomy" id="1537369"/>
    <lineage>
        <taxon>Bacteria</taxon>
        <taxon>Pseudomonadati</taxon>
        <taxon>Bacteroidota</taxon>
        <taxon>Cytophagia</taxon>
        <taxon>Cytophagales</taxon>
        <taxon>Leadbetterellaceae</taxon>
        <taxon>Emticicia</taxon>
    </lineage>
</organism>
<accession>A0A917DZ98</accession>
<dbReference type="EMBL" id="BMKK01000017">
    <property type="protein sequence ID" value="GGD81073.1"/>
    <property type="molecule type" value="Genomic_DNA"/>
</dbReference>
<sequence>MQNNSKDILRELVSIFKINLSRARVYEKLLGMTANHDLNSHFQEQLNDSNRMVKELELIFNEAIEDSEKKVLFEDLQLSQPQFYFGMAQNSDNIPTIVISCKFGDEYLKGKYQKAMQFFDFRYFPKLKNIMNKYVSNIHHMMQVLEITFSDNKLLPS</sequence>
<evidence type="ECO:0008006" key="3">
    <source>
        <dbReference type="Google" id="ProtNLM"/>
    </source>
</evidence>
<reference evidence="1" key="1">
    <citation type="journal article" date="2014" name="Int. J. Syst. Evol. Microbiol.">
        <title>Complete genome sequence of Corynebacterium casei LMG S-19264T (=DSM 44701T), isolated from a smear-ripened cheese.</title>
        <authorList>
            <consortium name="US DOE Joint Genome Institute (JGI-PGF)"/>
            <person name="Walter F."/>
            <person name="Albersmeier A."/>
            <person name="Kalinowski J."/>
            <person name="Ruckert C."/>
        </authorList>
    </citation>
    <scope>NUCLEOTIDE SEQUENCE</scope>
    <source>
        <strain evidence="1">CGMCC 1.15958</strain>
    </source>
</reference>
<dbReference type="AlphaFoldDB" id="A0A917DZ98"/>
<keyword evidence="2" id="KW-1185">Reference proteome</keyword>
<evidence type="ECO:0000313" key="1">
    <source>
        <dbReference type="EMBL" id="GGD81073.1"/>
    </source>
</evidence>
<dbReference type="InterPro" id="IPR012347">
    <property type="entry name" value="Ferritin-like"/>
</dbReference>
<dbReference type="RefSeq" id="WP_188770970.1">
    <property type="nucleotide sequence ID" value="NZ_BMKK01000017.1"/>
</dbReference>
<proteinExistence type="predicted"/>
<name>A0A917DZ98_9BACT</name>
<gene>
    <name evidence="1" type="ORF">GCM10011514_51450</name>
</gene>
<reference evidence="1" key="2">
    <citation type="submission" date="2020-09" db="EMBL/GenBank/DDBJ databases">
        <authorList>
            <person name="Sun Q."/>
            <person name="Zhou Y."/>
        </authorList>
    </citation>
    <scope>NUCLEOTIDE SEQUENCE</scope>
    <source>
        <strain evidence="1">CGMCC 1.15958</strain>
    </source>
</reference>
<evidence type="ECO:0000313" key="2">
    <source>
        <dbReference type="Proteomes" id="UP000609064"/>
    </source>
</evidence>